<evidence type="ECO:0000313" key="4">
    <source>
        <dbReference type="EMBL" id="KAL1525470.1"/>
    </source>
</evidence>
<proteinExistence type="predicted"/>
<organism evidence="4 5">
    <name type="scientific">Prymnesium parvum</name>
    <name type="common">Toxic golden alga</name>
    <dbReference type="NCBI Taxonomy" id="97485"/>
    <lineage>
        <taxon>Eukaryota</taxon>
        <taxon>Haptista</taxon>
        <taxon>Haptophyta</taxon>
        <taxon>Prymnesiophyceae</taxon>
        <taxon>Prymnesiales</taxon>
        <taxon>Prymnesiaceae</taxon>
        <taxon>Prymnesium</taxon>
    </lineage>
</organism>
<reference evidence="4 5" key="1">
    <citation type="journal article" date="2024" name="Science">
        <title>Giant polyketide synthase enzymes in the biosynthesis of giant marine polyether toxins.</title>
        <authorList>
            <person name="Fallon T.R."/>
            <person name="Shende V.V."/>
            <person name="Wierzbicki I.H."/>
            <person name="Pendleton A.L."/>
            <person name="Watervoot N.F."/>
            <person name="Auber R.P."/>
            <person name="Gonzalez D.J."/>
            <person name="Wisecaver J.H."/>
            <person name="Moore B.S."/>
        </authorList>
    </citation>
    <scope>NUCLEOTIDE SEQUENCE [LARGE SCALE GENOMIC DNA]</scope>
    <source>
        <strain evidence="4 5">12B1</strain>
    </source>
</reference>
<dbReference type="EMBL" id="JBGBPQ010000004">
    <property type="protein sequence ID" value="KAL1525470.1"/>
    <property type="molecule type" value="Genomic_DNA"/>
</dbReference>
<dbReference type="PANTHER" id="PTHR24171">
    <property type="entry name" value="ANKYRIN REPEAT DOMAIN-CONTAINING PROTEIN 39-RELATED"/>
    <property type="match status" value="1"/>
</dbReference>
<accession>A0AB34JUY6</accession>
<dbReference type="PROSITE" id="PS50088">
    <property type="entry name" value="ANK_REPEAT"/>
    <property type="match status" value="2"/>
</dbReference>
<dbReference type="InterPro" id="IPR036770">
    <property type="entry name" value="Ankyrin_rpt-contain_sf"/>
</dbReference>
<feature type="repeat" description="ANK" evidence="3">
    <location>
        <begin position="45"/>
        <end position="77"/>
    </location>
</feature>
<name>A0AB34JUY6_PRYPA</name>
<dbReference type="PANTHER" id="PTHR24171:SF9">
    <property type="entry name" value="ANKYRIN REPEAT DOMAIN-CONTAINING PROTEIN 39"/>
    <property type="match status" value="1"/>
</dbReference>
<dbReference type="InterPro" id="IPR002110">
    <property type="entry name" value="Ankyrin_rpt"/>
</dbReference>
<dbReference type="SUPFAM" id="SSF48403">
    <property type="entry name" value="Ankyrin repeat"/>
    <property type="match status" value="1"/>
</dbReference>
<keyword evidence="5" id="KW-1185">Reference proteome</keyword>
<dbReference type="Gene3D" id="1.25.40.20">
    <property type="entry name" value="Ankyrin repeat-containing domain"/>
    <property type="match status" value="1"/>
</dbReference>
<keyword evidence="1" id="KW-0677">Repeat</keyword>
<sequence>MESRGAGSGPVDTRLGLFAAASNNDPAKAKELLAAKANINKLGPTGYTALHIAAQWDASDVAQLLIAGNADINAKTKDGRTPLMLAAQKDAEGVARQLLEKGCKLNIKGATCGTAMEVARKNGSDKVASMIRERYDERARRTEGREQSVPTDVHQLEIPKDTSDSREAEELRKMLFEGPPSARRSLVTQPIKSALRDGRFSATIKDKKSVGRRPATAPVKHVKIADVPLYEPKQAQPEKTAVQTVAVSQQRKVQAVIKRTR</sequence>
<comment type="caution">
    <text evidence="4">The sequence shown here is derived from an EMBL/GenBank/DDBJ whole genome shotgun (WGS) entry which is preliminary data.</text>
</comment>
<evidence type="ECO:0000256" key="2">
    <source>
        <dbReference type="ARBA" id="ARBA00023043"/>
    </source>
</evidence>
<evidence type="ECO:0000313" key="5">
    <source>
        <dbReference type="Proteomes" id="UP001515480"/>
    </source>
</evidence>
<dbReference type="SMART" id="SM00248">
    <property type="entry name" value="ANK"/>
    <property type="match status" value="3"/>
</dbReference>
<dbReference type="Pfam" id="PF12796">
    <property type="entry name" value="Ank_2"/>
    <property type="match status" value="1"/>
</dbReference>
<protein>
    <submittedName>
        <fullName evidence="4">Uncharacterized protein</fullName>
    </submittedName>
</protein>
<dbReference type="PROSITE" id="PS50297">
    <property type="entry name" value="ANK_REP_REGION"/>
    <property type="match status" value="2"/>
</dbReference>
<dbReference type="Proteomes" id="UP001515480">
    <property type="component" value="Unassembled WGS sequence"/>
</dbReference>
<evidence type="ECO:0000256" key="3">
    <source>
        <dbReference type="PROSITE-ProRule" id="PRU00023"/>
    </source>
</evidence>
<dbReference type="AlphaFoldDB" id="A0AB34JUY6"/>
<keyword evidence="2 3" id="KW-0040">ANK repeat</keyword>
<feature type="repeat" description="ANK" evidence="3">
    <location>
        <begin position="78"/>
        <end position="110"/>
    </location>
</feature>
<evidence type="ECO:0000256" key="1">
    <source>
        <dbReference type="ARBA" id="ARBA00022737"/>
    </source>
</evidence>
<gene>
    <name evidence="4" type="ORF">AB1Y20_020327</name>
</gene>